<keyword evidence="5" id="KW-1185">Reference proteome</keyword>
<dbReference type="HAMAP" id="MF_01537">
    <property type="entry name" value="Nucleos_phosphorylase_PpnP"/>
    <property type="match status" value="1"/>
</dbReference>
<comment type="catalytic activity">
    <reaction evidence="3">
        <text>guanosine + phosphate = alpha-D-ribose 1-phosphate + guanine</text>
        <dbReference type="Rhea" id="RHEA:13233"/>
        <dbReference type="ChEBI" id="CHEBI:16235"/>
        <dbReference type="ChEBI" id="CHEBI:16750"/>
        <dbReference type="ChEBI" id="CHEBI:43474"/>
        <dbReference type="ChEBI" id="CHEBI:57720"/>
        <dbReference type="EC" id="2.4.2.1"/>
    </reaction>
</comment>
<keyword evidence="1 3" id="KW-0328">Glycosyltransferase</keyword>
<comment type="caution">
    <text evidence="4">The sequence shown here is derived from an EMBL/GenBank/DDBJ whole genome shotgun (WGS) entry which is preliminary data.</text>
</comment>
<name>A0ABP3FDI4_9GAMM</name>
<accession>A0ABP3FDI4</accession>
<evidence type="ECO:0000256" key="2">
    <source>
        <dbReference type="ARBA" id="ARBA00022679"/>
    </source>
</evidence>
<comment type="function">
    <text evidence="3">Catalyzes the phosphorolysis of diverse nucleosides, yielding D-ribose 1-phosphate and the respective free bases. Can use uridine, adenosine, guanosine, cytidine, thymidine, inosine and xanthosine as substrates. Also catalyzes the reverse reactions.</text>
</comment>
<comment type="catalytic activity">
    <reaction evidence="3">
        <text>uridine + phosphate = alpha-D-ribose 1-phosphate + uracil</text>
        <dbReference type="Rhea" id="RHEA:24388"/>
        <dbReference type="ChEBI" id="CHEBI:16704"/>
        <dbReference type="ChEBI" id="CHEBI:17568"/>
        <dbReference type="ChEBI" id="CHEBI:43474"/>
        <dbReference type="ChEBI" id="CHEBI:57720"/>
        <dbReference type="EC" id="2.4.2.2"/>
    </reaction>
</comment>
<sequence length="96" mass="10560">MPSVNQYFNNRVTSIAFKTISQPATVGVMSVGEYEFGTKEFETIQVISGALTVKLPDADDWQTFEVGEQFSIEANKTFDVKVDADAAYLCTYGESA</sequence>
<dbReference type="InterPro" id="IPR009664">
    <property type="entry name" value="Ppnp"/>
</dbReference>
<dbReference type="EMBL" id="BAAAFR010000001">
    <property type="protein sequence ID" value="GAA0312813.1"/>
    <property type="molecule type" value="Genomic_DNA"/>
</dbReference>
<dbReference type="Gene3D" id="2.60.120.10">
    <property type="entry name" value="Jelly Rolls"/>
    <property type="match status" value="1"/>
</dbReference>
<dbReference type="PANTHER" id="PTHR36540:SF1">
    <property type="entry name" value="PYRIMIDINE_PURINE NUCLEOSIDE PHOSPHORYLASE"/>
    <property type="match status" value="1"/>
</dbReference>
<dbReference type="EC" id="2.4.2.2" evidence="3"/>
<dbReference type="InterPro" id="IPR014710">
    <property type="entry name" value="RmlC-like_jellyroll"/>
</dbReference>
<evidence type="ECO:0000256" key="3">
    <source>
        <dbReference type="HAMAP-Rule" id="MF_01537"/>
    </source>
</evidence>
<dbReference type="RefSeq" id="WP_201503747.1">
    <property type="nucleotide sequence ID" value="NZ_BAAAFR010000001.1"/>
</dbReference>
<evidence type="ECO:0000256" key="1">
    <source>
        <dbReference type="ARBA" id="ARBA00022676"/>
    </source>
</evidence>
<comment type="catalytic activity">
    <reaction evidence="3">
        <text>thymidine + phosphate = 2-deoxy-alpha-D-ribose 1-phosphate + thymine</text>
        <dbReference type="Rhea" id="RHEA:16037"/>
        <dbReference type="ChEBI" id="CHEBI:17748"/>
        <dbReference type="ChEBI" id="CHEBI:17821"/>
        <dbReference type="ChEBI" id="CHEBI:43474"/>
        <dbReference type="ChEBI" id="CHEBI:57259"/>
        <dbReference type="EC" id="2.4.2.2"/>
    </reaction>
</comment>
<dbReference type="InterPro" id="IPR011051">
    <property type="entry name" value="RmlC_Cupin_sf"/>
</dbReference>
<keyword evidence="2 3" id="KW-0808">Transferase</keyword>
<evidence type="ECO:0000313" key="5">
    <source>
        <dbReference type="Proteomes" id="UP001501787"/>
    </source>
</evidence>
<comment type="catalytic activity">
    <reaction evidence="3">
        <text>inosine + phosphate = alpha-D-ribose 1-phosphate + hypoxanthine</text>
        <dbReference type="Rhea" id="RHEA:27646"/>
        <dbReference type="ChEBI" id="CHEBI:17368"/>
        <dbReference type="ChEBI" id="CHEBI:17596"/>
        <dbReference type="ChEBI" id="CHEBI:43474"/>
        <dbReference type="ChEBI" id="CHEBI:57720"/>
        <dbReference type="EC" id="2.4.2.1"/>
    </reaction>
</comment>
<comment type="catalytic activity">
    <reaction evidence="3">
        <text>cytidine + phosphate = cytosine + alpha-D-ribose 1-phosphate</text>
        <dbReference type="Rhea" id="RHEA:52540"/>
        <dbReference type="ChEBI" id="CHEBI:16040"/>
        <dbReference type="ChEBI" id="CHEBI:17562"/>
        <dbReference type="ChEBI" id="CHEBI:43474"/>
        <dbReference type="ChEBI" id="CHEBI:57720"/>
        <dbReference type="EC" id="2.4.2.2"/>
    </reaction>
</comment>
<comment type="similarity">
    <text evidence="3">Belongs to the nucleoside phosphorylase PpnP family.</text>
</comment>
<proteinExistence type="inferred from homology"/>
<dbReference type="EC" id="2.4.2.1" evidence="3"/>
<organism evidence="4 5">
    <name type="scientific">Psychrobacter aestuarii</name>
    <dbReference type="NCBI Taxonomy" id="556327"/>
    <lineage>
        <taxon>Bacteria</taxon>
        <taxon>Pseudomonadati</taxon>
        <taxon>Pseudomonadota</taxon>
        <taxon>Gammaproteobacteria</taxon>
        <taxon>Moraxellales</taxon>
        <taxon>Moraxellaceae</taxon>
        <taxon>Psychrobacter</taxon>
    </lineage>
</organism>
<dbReference type="SUPFAM" id="SSF51182">
    <property type="entry name" value="RmlC-like cupins"/>
    <property type="match status" value="1"/>
</dbReference>
<comment type="catalytic activity">
    <reaction evidence="3">
        <text>xanthosine + phosphate = alpha-D-ribose 1-phosphate + xanthine</text>
        <dbReference type="Rhea" id="RHEA:27638"/>
        <dbReference type="ChEBI" id="CHEBI:17712"/>
        <dbReference type="ChEBI" id="CHEBI:18107"/>
        <dbReference type="ChEBI" id="CHEBI:43474"/>
        <dbReference type="ChEBI" id="CHEBI:57720"/>
        <dbReference type="EC" id="2.4.2.1"/>
    </reaction>
</comment>
<evidence type="ECO:0000313" key="4">
    <source>
        <dbReference type="EMBL" id="GAA0312813.1"/>
    </source>
</evidence>
<dbReference type="PANTHER" id="PTHR36540">
    <property type="entry name" value="PYRIMIDINE/PURINE NUCLEOSIDE PHOSPHORYLASE"/>
    <property type="match status" value="1"/>
</dbReference>
<protein>
    <recommendedName>
        <fullName evidence="3">Pyrimidine/purine nucleoside phosphorylase</fullName>
        <ecNumber evidence="3">2.4.2.1</ecNumber>
        <ecNumber evidence="3">2.4.2.2</ecNumber>
    </recommendedName>
    <alternativeName>
        <fullName evidence="3">Adenosine phosphorylase</fullName>
    </alternativeName>
    <alternativeName>
        <fullName evidence="3">Cytidine phosphorylase</fullName>
    </alternativeName>
    <alternativeName>
        <fullName evidence="3">Guanosine phosphorylase</fullName>
    </alternativeName>
    <alternativeName>
        <fullName evidence="3">Inosine phosphorylase</fullName>
    </alternativeName>
    <alternativeName>
        <fullName evidence="3">Thymidine phosphorylase</fullName>
    </alternativeName>
    <alternativeName>
        <fullName evidence="3">Uridine phosphorylase</fullName>
    </alternativeName>
    <alternativeName>
        <fullName evidence="3">Xanthosine phosphorylase</fullName>
    </alternativeName>
</protein>
<dbReference type="Pfam" id="PF06865">
    <property type="entry name" value="Ppnp"/>
    <property type="match status" value="1"/>
</dbReference>
<comment type="catalytic activity">
    <reaction evidence="3">
        <text>adenosine + phosphate = alpha-D-ribose 1-phosphate + adenine</text>
        <dbReference type="Rhea" id="RHEA:27642"/>
        <dbReference type="ChEBI" id="CHEBI:16335"/>
        <dbReference type="ChEBI" id="CHEBI:16708"/>
        <dbReference type="ChEBI" id="CHEBI:43474"/>
        <dbReference type="ChEBI" id="CHEBI:57720"/>
        <dbReference type="EC" id="2.4.2.1"/>
    </reaction>
</comment>
<comment type="catalytic activity">
    <reaction evidence="3">
        <text>a purine D-ribonucleoside + phosphate = a purine nucleobase + alpha-D-ribose 1-phosphate</text>
        <dbReference type="Rhea" id="RHEA:19805"/>
        <dbReference type="ChEBI" id="CHEBI:26386"/>
        <dbReference type="ChEBI" id="CHEBI:43474"/>
        <dbReference type="ChEBI" id="CHEBI:57720"/>
        <dbReference type="ChEBI" id="CHEBI:142355"/>
        <dbReference type="EC" id="2.4.2.1"/>
    </reaction>
</comment>
<gene>
    <name evidence="3" type="primary">ppnP</name>
    <name evidence="4" type="ORF">GCM10009129_07680</name>
</gene>
<reference evidence="5" key="1">
    <citation type="journal article" date="2019" name="Int. J. Syst. Evol. Microbiol.">
        <title>The Global Catalogue of Microorganisms (GCM) 10K type strain sequencing project: providing services to taxonomists for standard genome sequencing and annotation.</title>
        <authorList>
            <consortium name="The Broad Institute Genomics Platform"/>
            <consortium name="The Broad Institute Genome Sequencing Center for Infectious Disease"/>
            <person name="Wu L."/>
            <person name="Ma J."/>
        </authorList>
    </citation>
    <scope>NUCLEOTIDE SEQUENCE [LARGE SCALE GENOMIC DNA]</scope>
    <source>
        <strain evidence="5">JCM 16343</strain>
    </source>
</reference>
<dbReference type="Proteomes" id="UP001501787">
    <property type="component" value="Unassembled WGS sequence"/>
</dbReference>